<protein>
    <recommendedName>
        <fullName evidence="4">Mercuric transport protein MerT</fullName>
    </recommendedName>
</protein>
<name>A4A4A9_9GAMM</name>
<evidence type="ECO:0000256" key="1">
    <source>
        <dbReference type="SAM" id="Phobius"/>
    </source>
</evidence>
<feature type="transmembrane region" description="Helical" evidence="1">
    <location>
        <begin position="95"/>
        <end position="121"/>
    </location>
</feature>
<dbReference type="OrthoDB" id="838350at2"/>
<reference evidence="2 3" key="1">
    <citation type="journal article" date="2007" name="Proc. Natl. Acad. Sci. U.S.A.">
        <title>Characterization of a marine gammaproteobacterium capable of aerobic anoxygenic photosynthesis.</title>
        <authorList>
            <person name="Fuchs B.M."/>
            <person name="Spring S."/>
            <person name="Teeling H."/>
            <person name="Quast C."/>
            <person name="Wulf J."/>
            <person name="Schattenhofer M."/>
            <person name="Yan S."/>
            <person name="Ferriera S."/>
            <person name="Johnson J."/>
            <person name="Glockner F.O."/>
            <person name="Amann R."/>
        </authorList>
    </citation>
    <scope>NUCLEOTIDE SEQUENCE [LARGE SCALE GENOMIC DNA]</scope>
    <source>
        <strain evidence="2">KT71</strain>
    </source>
</reference>
<accession>A4A4A9</accession>
<gene>
    <name evidence="2" type="ORF">KT71_17721</name>
</gene>
<keyword evidence="1" id="KW-1133">Transmembrane helix</keyword>
<reference evidence="2 3" key="2">
    <citation type="journal article" date="2009" name="PLoS ONE">
        <title>The photosynthetic apparatus and its regulation in the aerobic gammaproteobacterium Congregibacter litoralis gen. nov., sp. nov.</title>
        <authorList>
            <person name="Spring S."/>
            <person name="Lunsdorf H."/>
            <person name="Fuchs B.M."/>
            <person name="Tindall B.J."/>
        </authorList>
    </citation>
    <scope>NUCLEOTIDE SEQUENCE [LARGE SCALE GENOMIC DNA]</scope>
    <source>
        <strain evidence="2">KT71</strain>
    </source>
</reference>
<dbReference type="Proteomes" id="UP000019205">
    <property type="component" value="Chromosome"/>
</dbReference>
<evidence type="ECO:0008006" key="4">
    <source>
        <dbReference type="Google" id="ProtNLM"/>
    </source>
</evidence>
<keyword evidence="1" id="KW-0472">Membrane</keyword>
<dbReference type="HOGENOM" id="CLU_144740_0_0_6"/>
<evidence type="ECO:0000313" key="3">
    <source>
        <dbReference type="Proteomes" id="UP000019205"/>
    </source>
</evidence>
<proteinExistence type="predicted"/>
<organism evidence="2 3">
    <name type="scientific">Congregibacter litoralis KT71</name>
    <dbReference type="NCBI Taxonomy" id="314285"/>
    <lineage>
        <taxon>Bacteria</taxon>
        <taxon>Pseudomonadati</taxon>
        <taxon>Pseudomonadota</taxon>
        <taxon>Gammaproteobacteria</taxon>
        <taxon>Cellvibrionales</taxon>
        <taxon>Halieaceae</taxon>
        <taxon>Congregibacter</taxon>
    </lineage>
</organism>
<sequence length="124" mass="13660">MDKEQMKTGTSLFSGLGLALIGTTCCALPIALVTLGMGGAVASMVSAMPWLTTLSQHKVIIFSLTTGVLIFSYWRLHRIKVCSLADKYHMRWQKAVLWSSSAILLLSLFAAYALLPITLWLERL</sequence>
<keyword evidence="3" id="KW-1185">Reference proteome</keyword>
<dbReference type="eggNOG" id="ENOG5031I07">
    <property type="taxonomic scope" value="Bacteria"/>
</dbReference>
<dbReference type="STRING" id="314285.KT71_17721"/>
<feature type="transmembrane region" description="Helical" evidence="1">
    <location>
        <begin position="12"/>
        <end position="35"/>
    </location>
</feature>
<feature type="transmembrane region" description="Helical" evidence="1">
    <location>
        <begin position="55"/>
        <end position="74"/>
    </location>
</feature>
<dbReference type="EMBL" id="AAOA02000001">
    <property type="protein sequence ID" value="EAQ99532.2"/>
    <property type="molecule type" value="Genomic_DNA"/>
</dbReference>
<comment type="caution">
    <text evidence="2">The sequence shown here is derived from an EMBL/GenBank/DDBJ whole genome shotgun (WGS) entry which is preliminary data.</text>
</comment>
<dbReference type="AlphaFoldDB" id="A4A4A9"/>
<keyword evidence="1" id="KW-0812">Transmembrane</keyword>
<evidence type="ECO:0000313" key="2">
    <source>
        <dbReference type="EMBL" id="EAQ99532.2"/>
    </source>
</evidence>